<keyword evidence="1" id="KW-0472">Membrane</keyword>
<sequence>MALTEVFKFKLRLLEIQIEEVNEDLSNLLILIENDLNRTQHNQCLQRIDVACSLLSIGGFVLSITAGGVAGIGQLLGNFLLRNIAGGLALGMFSVSSIATVTGITTKNALTRDEKISLEMMPDEEVD</sequence>
<keyword evidence="1" id="KW-0812">Transmembrane</keyword>
<keyword evidence="1" id="KW-1133">Transmembrane helix</keyword>
<comment type="caution">
    <text evidence="2">The sequence shown here is derived from an EMBL/GenBank/DDBJ whole genome shotgun (WGS) entry which is preliminary data.</text>
</comment>
<feature type="transmembrane region" description="Helical" evidence="1">
    <location>
        <begin position="84"/>
        <end position="105"/>
    </location>
</feature>
<dbReference type="EMBL" id="BART01022409">
    <property type="protein sequence ID" value="GAG96009.1"/>
    <property type="molecule type" value="Genomic_DNA"/>
</dbReference>
<evidence type="ECO:0000256" key="1">
    <source>
        <dbReference type="SAM" id="Phobius"/>
    </source>
</evidence>
<protein>
    <submittedName>
        <fullName evidence="2">Uncharacterized protein</fullName>
    </submittedName>
</protein>
<accession>X1BJG1</accession>
<organism evidence="2">
    <name type="scientific">marine sediment metagenome</name>
    <dbReference type="NCBI Taxonomy" id="412755"/>
    <lineage>
        <taxon>unclassified sequences</taxon>
        <taxon>metagenomes</taxon>
        <taxon>ecological metagenomes</taxon>
    </lineage>
</organism>
<feature type="non-terminal residue" evidence="2">
    <location>
        <position position="127"/>
    </location>
</feature>
<proteinExistence type="predicted"/>
<dbReference type="AlphaFoldDB" id="X1BJG1"/>
<gene>
    <name evidence="2" type="ORF">S01H4_41025</name>
</gene>
<feature type="transmembrane region" description="Helical" evidence="1">
    <location>
        <begin position="48"/>
        <end position="72"/>
    </location>
</feature>
<evidence type="ECO:0000313" key="2">
    <source>
        <dbReference type="EMBL" id="GAG96009.1"/>
    </source>
</evidence>
<name>X1BJG1_9ZZZZ</name>
<reference evidence="2" key="1">
    <citation type="journal article" date="2014" name="Front. Microbiol.">
        <title>High frequency of phylogenetically diverse reductive dehalogenase-homologous genes in deep subseafloor sedimentary metagenomes.</title>
        <authorList>
            <person name="Kawai M."/>
            <person name="Futagami T."/>
            <person name="Toyoda A."/>
            <person name="Takaki Y."/>
            <person name="Nishi S."/>
            <person name="Hori S."/>
            <person name="Arai W."/>
            <person name="Tsubouchi T."/>
            <person name="Morono Y."/>
            <person name="Uchiyama I."/>
            <person name="Ito T."/>
            <person name="Fujiyama A."/>
            <person name="Inagaki F."/>
            <person name="Takami H."/>
        </authorList>
    </citation>
    <scope>NUCLEOTIDE SEQUENCE</scope>
    <source>
        <strain evidence="2">Expedition CK06-06</strain>
    </source>
</reference>